<dbReference type="PANTHER" id="PTHR11926:SF774">
    <property type="entry name" value="UDP-GLYCOSYLTRANSFERASE 85A1-RELATED"/>
    <property type="match status" value="1"/>
</dbReference>
<keyword evidence="2" id="KW-0808">Transferase</keyword>
<dbReference type="GO" id="GO:0016740">
    <property type="term" value="F:transferase activity"/>
    <property type="evidence" value="ECO:0007669"/>
    <property type="project" value="UniProtKB-KW"/>
</dbReference>
<protein>
    <submittedName>
        <fullName evidence="2">UDP-Glycosyltransferase superfamily protein</fullName>
    </submittedName>
</protein>
<dbReference type="Gene3D" id="3.40.50.2000">
    <property type="entry name" value="Glycogen Phosphorylase B"/>
    <property type="match status" value="1"/>
</dbReference>
<gene>
    <name evidence="2" type="ORF">Acr_08g0017170</name>
</gene>
<comment type="caution">
    <text evidence="2">The sequence shown here is derived from an EMBL/GenBank/DDBJ whole genome shotgun (WGS) entry which is preliminary data.</text>
</comment>
<proteinExistence type="inferred from homology"/>
<dbReference type="Proteomes" id="UP000585474">
    <property type="component" value="Unassembled WGS sequence"/>
</dbReference>
<keyword evidence="3" id="KW-1185">Reference proteome</keyword>
<evidence type="ECO:0000313" key="2">
    <source>
        <dbReference type="EMBL" id="GFY93321.1"/>
    </source>
</evidence>
<sequence>MSNCVQAPHALVIPSPFQGHVTPFVHLAIKLATKGFIITFINTQIIHHQISQANSAAHSGDIFAGARESGLDIRYATFSDGFPLEFDRKLHEEQYMESILNNFYGHVDKVVGELLGGGHFLCVAIGGC</sequence>
<dbReference type="AlphaFoldDB" id="A0A7J0F3Q4"/>
<dbReference type="EMBL" id="BJWL01000008">
    <property type="protein sequence ID" value="GFY93321.1"/>
    <property type="molecule type" value="Genomic_DNA"/>
</dbReference>
<dbReference type="OrthoDB" id="5835829at2759"/>
<evidence type="ECO:0000313" key="3">
    <source>
        <dbReference type="Proteomes" id="UP000585474"/>
    </source>
</evidence>
<reference evidence="2 3" key="1">
    <citation type="submission" date="2019-07" db="EMBL/GenBank/DDBJ databases">
        <title>De Novo Assembly of kiwifruit Actinidia rufa.</title>
        <authorList>
            <person name="Sugita-Konishi S."/>
            <person name="Sato K."/>
            <person name="Mori E."/>
            <person name="Abe Y."/>
            <person name="Kisaki G."/>
            <person name="Hamano K."/>
            <person name="Suezawa K."/>
            <person name="Otani M."/>
            <person name="Fukuda T."/>
            <person name="Manabe T."/>
            <person name="Gomi K."/>
            <person name="Tabuchi M."/>
            <person name="Akimitsu K."/>
            <person name="Kataoka I."/>
        </authorList>
    </citation>
    <scope>NUCLEOTIDE SEQUENCE [LARGE SCALE GENOMIC DNA]</scope>
    <source>
        <strain evidence="3">cv. Fuchu</strain>
    </source>
</reference>
<dbReference type="SUPFAM" id="SSF53756">
    <property type="entry name" value="UDP-Glycosyltransferase/glycogen phosphorylase"/>
    <property type="match status" value="1"/>
</dbReference>
<name>A0A7J0F3Q4_9ERIC</name>
<accession>A0A7J0F3Q4</accession>
<evidence type="ECO:0000256" key="1">
    <source>
        <dbReference type="ARBA" id="ARBA00009995"/>
    </source>
</evidence>
<organism evidence="2 3">
    <name type="scientific">Actinidia rufa</name>
    <dbReference type="NCBI Taxonomy" id="165716"/>
    <lineage>
        <taxon>Eukaryota</taxon>
        <taxon>Viridiplantae</taxon>
        <taxon>Streptophyta</taxon>
        <taxon>Embryophyta</taxon>
        <taxon>Tracheophyta</taxon>
        <taxon>Spermatophyta</taxon>
        <taxon>Magnoliopsida</taxon>
        <taxon>eudicotyledons</taxon>
        <taxon>Gunneridae</taxon>
        <taxon>Pentapetalae</taxon>
        <taxon>asterids</taxon>
        <taxon>Ericales</taxon>
        <taxon>Actinidiaceae</taxon>
        <taxon>Actinidia</taxon>
    </lineage>
</organism>
<comment type="similarity">
    <text evidence="1">Belongs to the UDP-glycosyltransferase family.</text>
</comment>
<dbReference type="PANTHER" id="PTHR11926">
    <property type="entry name" value="GLUCOSYL/GLUCURONOSYL TRANSFERASES"/>
    <property type="match status" value="1"/>
</dbReference>